<gene>
    <name evidence="1" type="ORF">LSH36_271g02016</name>
</gene>
<dbReference type="Proteomes" id="UP001208570">
    <property type="component" value="Unassembled WGS sequence"/>
</dbReference>
<evidence type="ECO:0000313" key="2">
    <source>
        <dbReference type="Proteomes" id="UP001208570"/>
    </source>
</evidence>
<organism evidence="1 2">
    <name type="scientific">Paralvinella palmiformis</name>
    <dbReference type="NCBI Taxonomy" id="53620"/>
    <lineage>
        <taxon>Eukaryota</taxon>
        <taxon>Metazoa</taxon>
        <taxon>Spiralia</taxon>
        <taxon>Lophotrochozoa</taxon>
        <taxon>Annelida</taxon>
        <taxon>Polychaeta</taxon>
        <taxon>Sedentaria</taxon>
        <taxon>Canalipalpata</taxon>
        <taxon>Terebellida</taxon>
        <taxon>Terebelliformia</taxon>
        <taxon>Alvinellidae</taxon>
        <taxon>Paralvinella</taxon>
    </lineage>
</organism>
<reference evidence="1" key="1">
    <citation type="journal article" date="2023" name="Mol. Biol. Evol.">
        <title>Third-Generation Sequencing Reveals the Adaptive Role of the Epigenome in Three Deep-Sea Polychaetes.</title>
        <authorList>
            <person name="Perez M."/>
            <person name="Aroh O."/>
            <person name="Sun Y."/>
            <person name="Lan Y."/>
            <person name="Juniper S.K."/>
            <person name="Young C.R."/>
            <person name="Angers B."/>
            <person name="Qian P.Y."/>
        </authorList>
    </citation>
    <scope>NUCLEOTIDE SEQUENCE</scope>
    <source>
        <strain evidence="1">P08H-3</strain>
    </source>
</reference>
<sequence>MSTGFILEQFQEGLRNHPRECHHLTYIITLIGSLMAYSTTIWDPYWKQDRGISCHGMSITPCSTVQKKMSQIQRESTGVRMVPMIGLWNPYILPEALRKHQC</sequence>
<protein>
    <submittedName>
        <fullName evidence="1">Uncharacterized protein</fullName>
    </submittedName>
</protein>
<dbReference type="EMBL" id="JAODUP010000271">
    <property type="protein sequence ID" value="KAK2154301.1"/>
    <property type="molecule type" value="Genomic_DNA"/>
</dbReference>
<keyword evidence="2" id="KW-1185">Reference proteome</keyword>
<dbReference type="AlphaFoldDB" id="A0AAD9N437"/>
<comment type="caution">
    <text evidence="1">The sequence shown here is derived from an EMBL/GenBank/DDBJ whole genome shotgun (WGS) entry which is preliminary data.</text>
</comment>
<evidence type="ECO:0000313" key="1">
    <source>
        <dbReference type="EMBL" id="KAK2154301.1"/>
    </source>
</evidence>
<proteinExistence type="predicted"/>
<name>A0AAD9N437_9ANNE</name>
<accession>A0AAD9N437</accession>